<organism evidence="2 3">
    <name type="scientific">Eragrostis curvula</name>
    <name type="common">weeping love grass</name>
    <dbReference type="NCBI Taxonomy" id="38414"/>
    <lineage>
        <taxon>Eukaryota</taxon>
        <taxon>Viridiplantae</taxon>
        <taxon>Streptophyta</taxon>
        <taxon>Embryophyta</taxon>
        <taxon>Tracheophyta</taxon>
        <taxon>Spermatophyta</taxon>
        <taxon>Magnoliopsida</taxon>
        <taxon>Liliopsida</taxon>
        <taxon>Poales</taxon>
        <taxon>Poaceae</taxon>
        <taxon>PACMAD clade</taxon>
        <taxon>Chloridoideae</taxon>
        <taxon>Eragrostideae</taxon>
        <taxon>Eragrostidinae</taxon>
        <taxon>Eragrostis</taxon>
    </lineage>
</organism>
<dbReference type="EMBL" id="RWGY01000007">
    <property type="protein sequence ID" value="TVU40399.1"/>
    <property type="molecule type" value="Genomic_DNA"/>
</dbReference>
<accession>A0A5J9VVY8</accession>
<dbReference type="AlphaFoldDB" id="A0A5J9VVY8"/>
<evidence type="ECO:0000256" key="1">
    <source>
        <dbReference type="SAM" id="MobiDB-lite"/>
    </source>
</evidence>
<evidence type="ECO:0000313" key="3">
    <source>
        <dbReference type="Proteomes" id="UP000324897"/>
    </source>
</evidence>
<feature type="region of interest" description="Disordered" evidence="1">
    <location>
        <begin position="16"/>
        <end position="40"/>
    </location>
</feature>
<gene>
    <name evidence="2" type="ORF">EJB05_13863</name>
</gene>
<name>A0A5J9VVY8_9POAL</name>
<feature type="compositionally biased region" description="Basic residues" evidence="1">
    <location>
        <begin position="18"/>
        <end position="27"/>
    </location>
</feature>
<dbReference type="Gramene" id="TVU40399">
    <property type="protein sequence ID" value="TVU40399"/>
    <property type="gene ID" value="EJB05_13863"/>
</dbReference>
<feature type="non-terminal residue" evidence="2">
    <location>
        <position position="1"/>
    </location>
</feature>
<proteinExistence type="predicted"/>
<dbReference type="Proteomes" id="UP000324897">
    <property type="component" value="Chromosome 4"/>
</dbReference>
<sequence>MGIDVPTRTFFASVPGKSTRHRHCRLPRKQELPPPSLPTSSQARAAAVMSPVLGTEVVDCGGPMKIIHVEFLFSKNYCEKEMH</sequence>
<protein>
    <submittedName>
        <fullName evidence="2">Uncharacterized protein</fullName>
    </submittedName>
</protein>
<reference evidence="2 3" key="1">
    <citation type="journal article" date="2019" name="Sci. Rep.">
        <title>A high-quality genome of Eragrostis curvula grass provides insights into Poaceae evolution and supports new strategies to enhance forage quality.</title>
        <authorList>
            <person name="Carballo J."/>
            <person name="Santos B.A.C.M."/>
            <person name="Zappacosta D."/>
            <person name="Garbus I."/>
            <person name="Selva J.P."/>
            <person name="Gallo C.A."/>
            <person name="Diaz A."/>
            <person name="Albertini E."/>
            <person name="Caccamo M."/>
            <person name="Echenique V."/>
        </authorList>
    </citation>
    <scope>NUCLEOTIDE SEQUENCE [LARGE SCALE GENOMIC DNA]</scope>
    <source>
        <strain evidence="3">cv. Victoria</strain>
        <tissue evidence="2">Leaf</tissue>
    </source>
</reference>
<evidence type="ECO:0000313" key="2">
    <source>
        <dbReference type="EMBL" id="TVU40399.1"/>
    </source>
</evidence>
<keyword evidence="3" id="KW-1185">Reference proteome</keyword>
<comment type="caution">
    <text evidence="2">The sequence shown here is derived from an EMBL/GenBank/DDBJ whole genome shotgun (WGS) entry which is preliminary data.</text>
</comment>